<evidence type="ECO:0000313" key="2">
    <source>
        <dbReference type="EMBL" id="OLP96561.1"/>
    </source>
</evidence>
<feature type="region of interest" description="Disordered" evidence="1">
    <location>
        <begin position="1"/>
        <end position="21"/>
    </location>
</feature>
<accession>A0A1Q9DN10</accession>
<reference evidence="2 3" key="1">
    <citation type="submission" date="2016-02" db="EMBL/GenBank/DDBJ databases">
        <title>Genome analysis of coral dinoflagellate symbionts highlights evolutionary adaptations to a symbiotic lifestyle.</title>
        <authorList>
            <person name="Aranda M."/>
            <person name="Li Y."/>
            <person name="Liew Y.J."/>
            <person name="Baumgarten S."/>
            <person name="Simakov O."/>
            <person name="Wilson M."/>
            <person name="Piel J."/>
            <person name="Ashoor H."/>
            <person name="Bougouffa S."/>
            <person name="Bajic V.B."/>
            <person name="Ryu T."/>
            <person name="Ravasi T."/>
            <person name="Bayer T."/>
            <person name="Micklem G."/>
            <person name="Kim H."/>
            <person name="Bhak J."/>
            <person name="Lajeunesse T.C."/>
            <person name="Voolstra C.R."/>
        </authorList>
    </citation>
    <scope>NUCLEOTIDE SEQUENCE [LARGE SCALE GENOMIC DNA]</scope>
    <source>
        <strain evidence="2 3">CCMP2467</strain>
    </source>
</reference>
<dbReference type="EMBL" id="LSRX01000463">
    <property type="protein sequence ID" value="OLP96561.1"/>
    <property type="molecule type" value="Genomic_DNA"/>
</dbReference>
<organism evidence="2 3">
    <name type="scientific">Symbiodinium microadriaticum</name>
    <name type="common">Dinoflagellate</name>
    <name type="synonym">Zooxanthella microadriatica</name>
    <dbReference type="NCBI Taxonomy" id="2951"/>
    <lineage>
        <taxon>Eukaryota</taxon>
        <taxon>Sar</taxon>
        <taxon>Alveolata</taxon>
        <taxon>Dinophyceae</taxon>
        <taxon>Suessiales</taxon>
        <taxon>Symbiodiniaceae</taxon>
        <taxon>Symbiodinium</taxon>
    </lineage>
</organism>
<evidence type="ECO:0000256" key="1">
    <source>
        <dbReference type="SAM" id="MobiDB-lite"/>
    </source>
</evidence>
<feature type="region of interest" description="Disordered" evidence="1">
    <location>
        <begin position="234"/>
        <end position="271"/>
    </location>
</feature>
<comment type="caution">
    <text evidence="2">The sequence shown here is derived from an EMBL/GenBank/DDBJ whole genome shotgun (WGS) entry which is preliminary data.</text>
</comment>
<evidence type="ECO:0000313" key="3">
    <source>
        <dbReference type="Proteomes" id="UP000186817"/>
    </source>
</evidence>
<protein>
    <submittedName>
        <fullName evidence="2">Uncharacterized protein</fullName>
    </submittedName>
</protein>
<gene>
    <name evidence="2" type="ORF">AK812_SmicGene21196</name>
</gene>
<dbReference type="AlphaFoldDB" id="A0A1Q9DN10"/>
<dbReference type="Proteomes" id="UP000186817">
    <property type="component" value="Unassembled WGS sequence"/>
</dbReference>
<proteinExistence type="predicted"/>
<keyword evidence="3" id="KW-1185">Reference proteome</keyword>
<name>A0A1Q9DN10_SYMMI</name>
<sequence length="653" mass="71576">MWQTTTLTDLQRQPPDSYSAETSNKLEKLHLHLCQMCSSGAVKEWMEFFKEDGDISEEALPNFYNLDGLHAQGRRVNLAGDGSGDPGSMPVMAALKRMPGLGRSASGCKLVLSAFSAAHRRGVDRQQLRRFRASQSCRVGLGRAAVARSVAQDRLKSRANLGCFAAVLCPMSAEQIALMFDHLRDQVVLALKAKEEDASMIADLQQQLGAQTEKVKILEAQLQELRQVVLGLTQEEVEEEGEEESESTGTPPAPTPEELEEQTDSDAEHLATPSPSQIAKILLQQVFTRLAAKGETTEGVQKSQSDDVIMWAGPGVQVEEQQTTTQSADARILQACPAVEVEEQHTTRWVCVRRSGMDIRSGPYVQRTDVAGYLPAQKVFHVSEERRGLHGTIFLKLADGTGWVFSETRSGTFCKPADAQHAEMEWTGQPWTWQEKDNRGWKDHHEKSWSGSSDYENKVWWTADKDDLDRPNNGGWDYREKRSWSGSSDSNTSGWWMGKEQGLAGVVMAAEYLAAVSAVAWPGYSAEGLLAGKVHSSSRMDCPLKDACVGAPCDGAGAGARVAASFFSAPFPLRIGAGVDRQQLNQVVLAMKAKEEDASMIADLQQQLGRGVSGGCLRGRLAWLKRRGLVADTSQLLHMIQVKCTALIAWTAL</sequence>
<dbReference type="OrthoDB" id="424976at2759"/>
<feature type="compositionally biased region" description="Acidic residues" evidence="1">
    <location>
        <begin position="235"/>
        <end position="246"/>
    </location>
</feature>